<evidence type="ECO:0000313" key="2">
    <source>
        <dbReference type="EMBL" id="KAK6754691.1"/>
    </source>
</evidence>
<reference evidence="2 3" key="1">
    <citation type="submission" date="2023-08" db="EMBL/GenBank/DDBJ databases">
        <title>A Necator americanus chromosomal reference genome.</title>
        <authorList>
            <person name="Ilik V."/>
            <person name="Petrzelkova K.J."/>
            <person name="Pardy F."/>
            <person name="Fuh T."/>
            <person name="Niatou-Singa F.S."/>
            <person name="Gouil Q."/>
            <person name="Baker L."/>
            <person name="Ritchie M.E."/>
            <person name="Jex A.R."/>
            <person name="Gazzola D."/>
            <person name="Li H."/>
            <person name="Toshio Fujiwara R."/>
            <person name="Zhan B."/>
            <person name="Aroian R.V."/>
            <person name="Pafco B."/>
            <person name="Schwarz E.M."/>
        </authorList>
    </citation>
    <scope>NUCLEOTIDE SEQUENCE [LARGE SCALE GENOMIC DNA]</scope>
    <source>
        <strain evidence="2 3">Aroian</strain>
        <tissue evidence="2">Whole animal</tissue>
    </source>
</reference>
<dbReference type="EMBL" id="JAVFWL010000005">
    <property type="protein sequence ID" value="KAK6754691.1"/>
    <property type="molecule type" value="Genomic_DNA"/>
</dbReference>
<name>A0ABR1DZ12_NECAM</name>
<sequence length="116" mass="13024">MKQSVDLRKISFGPAIDFGMTRIGSSEKSKHKPSAMSGEQQEQSETTFCAQTCPKALNGAIWGAMECSRCEGEAQQQRCALKRAQMRGMGAIWGPREQILYKGGSKNMQYVWEKKW</sequence>
<evidence type="ECO:0000313" key="3">
    <source>
        <dbReference type="Proteomes" id="UP001303046"/>
    </source>
</evidence>
<feature type="region of interest" description="Disordered" evidence="1">
    <location>
        <begin position="20"/>
        <end position="44"/>
    </location>
</feature>
<evidence type="ECO:0000256" key="1">
    <source>
        <dbReference type="SAM" id="MobiDB-lite"/>
    </source>
</evidence>
<organism evidence="2 3">
    <name type="scientific">Necator americanus</name>
    <name type="common">Human hookworm</name>
    <dbReference type="NCBI Taxonomy" id="51031"/>
    <lineage>
        <taxon>Eukaryota</taxon>
        <taxon>Metazoa</taxon>
        <taxon>Ecdysozoa</taxon>
        <taxon>Nematoda</taxon>
        <taxon>Chromadorea</taxon>
        <taxon>Rhabditida</taxon>
        <taxon>Rhabditina</taxon>
        <taxon>Rhabditomorpha</taxon>
        <taxon>Strongyloidea</taxon>
        <taxon>Ancylostomatidae</taxon>
        <taxon>Bunostominae</taxon>
        <taxon>Necator</taxon>
    </lineage>
</organism>
<protein>
    <submittedName>
        <fullName evidence="2">Uncharacterized protein</fullName>
    </submittedName>
</protein>
<accession>A0ABR1DZ12</accession>
<dbReference type="Proteomes" id="UP001303046">
    <property type="component" value="Unassembled WGS sequence"/>
</dbReference>
<gene>
    <name evidence="2" type="primary">Necator_chrV.g18379</name>
    <name evidence="2" type="ORF">RB195_013588</name>
</gene>
<proteinExistence type="predicted"/>
<keyword evidence="3" id="KW-1185">Reference proteome</keyword>
<comment type="caution">
    <text evidence="2">The sequence shown here is derived from an EMBL/GenBank/DDBJ whole genome shotgun (WGS) entry which is preliminary data.</text>
</comment>